<dbReference type="Proteomes" id="UP000243451">
    <property type="component" value="Unassembled WGS sequence"/>
</dbReference>
<evidence type="ECO:0000313" key="3">
    <source>
        <dbReference type="Proteomes" id="UP000243451"/>
    </source>
</evidence>
<keyword evidence="2" id="KW-0413">Isomerase</keyword>
<proteinExistence type="predicted"/>
<keyword evidence="1" id="KW-0732">Signal</keyword>
<dbReference type="AlphaFoldDB" id="A0A2P4EXI8"/>
<dbReference type="GO" id="GO:0016853">
    <property type="term" value="F:isomerase activity"/>
    <property type="evidence" value="ECO:0007669"/>
    <property type="project" value="UniProtKB-KW"/>
</dbReference>
<dbReference type="OrthoDB" id="9809746at2"/>
<evidence type="ECO:0000256" key="1">
    <source>
        <dbReference type="SAM" id="SignalP"/>
    </source>
</evidence>
<sequence>MLAALLVMTFSSLSNNLHAEPITTAPQRSLDYQRDIKPILENKCMACHGCYDAPCQLKLTSADGVERGASAQQVYDATRLDDAEPTRLGIDASSTEAWREMDFFSVLHAADEGKVQRLDGSLLYRMIELGQNNPLPANAVLPEDIKIGTAHAFSCPTIDDFKGYAKDNPHGGMPYAVTGLSEQEFATLSRWIGEGANTAPQAWQPSDAEKASIDRWESFFNQSGAREQLVSRYLFEHLFVAHLHFPTISGSSFYELVRSSTPPGLPVRPLRTVRPNDDPGERFYYRLRPLRETLVEKTHITYGLDDLRMRRWQQLFFQNDWAVATPPGYDYAERSNPFLTFTAIPAKARYQFMLDSAEYFVRTFIRGPVCRGQVATDVIRDQFWAVFEDPEQEAYVNDAIYRSITTPLLGLPGQDSDLSALGSEWLEYSSKRNQYLQLRHDYYAERKPGGADISEIWDGDGYNQDALLSIFRHHDSASVRRGLWGQVPDTIWVMDYPLLERTYYELVVNFNVFGSLSHQAQTRLYFDLIRNGSELNFLRFVPQDTRSALYAQWYQGHAQLKDKIAYTDVNLDVPVAIDYRTADHQDNASIMAQFASQLMTRTAGVSSGPDTLNRCPQGNCLRRELSASEVQIDRALHTFSRETGKTLPVIPLMPEVSFLRVTDGENRWVYSLVHNRSHTNVAFMFGEDTRLQPERDTLTVMRGTLGSYPNFSFDVSLDALPDFITALRAVSSSEGLSQVAEKWGVRRTNPAFWEVMADFRHYVEETDPTQAGLFDINRYQNL</sequence>
<feature type="chain" id="PRO_5015141311" evidence="1">
    <location>
        <begin position="20"/>
        <end position="782"/>
    </location>
</feature>
<reference evidence="2 3" key="1">
    <citation type="submission" date="2018-01" db="EMBL/GenBank/DDBJ databases">
        <title>Draft genome of the type strain Pseudomonas oceani DSM 100277 isolated from the deep water in Okinawa trough, northwestern Pacific Ocean.</title>
        <authorList>
            <person name="Gomila M."/>
            <person name="Mulet M."/>
            <person name="Garcia-Valdes E."/>
            <person name="Lalucat J."/>
        </authorList>
    </citation>
    <scope>NUCLEOTIDE SEQUENCE [LARGE SCALE GENOMIC DNA]</scope>
    <source>
        <strain evidence="2 3">DSM 100277</strain>
    </source>
</reference>
<comment type="caution">
    <text evidence="2">The sequence shown here is derived from an EMBL/GenBank/DDBJ whole genome shotgun (WGS) entry which is preliminary data.</text>
</comment>
<organism evidence="2 3">
    <name type="scientific">Halopseudomonas oceani</name>
    <dbReference type="NCBI Taxonomy" id="1708783"/>
    <lineage>
        <taxon>Bacteria</taxon>
        <taxon>Pseudomonadati</taxon>
        <taxon>Pseudomonadota</taxon>
        <taxon>Gammaproteobacteria</taxon>
        <taxon>Pseudomonadales</taxon>
        <taxon>Pseudomonadaceae</taxon>
        <taxon>Halopseudomonas</taxon>
    </lineage>
</organism>
<keyword evidence="3" id="KW-1185">Reference proteome</keyword>
<evidence type="ECO:0000313" key="2">
    <source>
        <dbReference type="EMBL" id="POB04735.1"/>
    </source>
</evidence>
<accession>A0A2P4EXI8</accession>
<name>A0A2P4EXI8_9GAMM</name>
<gene>
    <name evidence="2" type="ORF">C1949_06125</name>
</gene>
<dbReference type="EMBL" id="PPSK01000004">
    <property type="protein sequence ID" value="POB04735.1"/>
    <property type="molecule type" value="Genomic_DNA"/>
</dbReference>
<dbReference type="InterPro" id="IPR010706">
    <property type="entry name" value="Fatty_acid_cis-trans_isomerase"/>
</dbReference>
<protein>
    <submittedName>
        <fullName evidence="2">Peptidylprolyl isomerase</fullName>
    </submittedName>
</protein>
<feature type="signal peptide" evidence="1">
    <location>
        <begin position="1"/>
        <end position="19"/>
    </location>
</feature>
<dbReference type="Pfam" id="PF06934">
    <property type="entry name" value="CTI"/>
    <property type="match status" value="1"/>
</dbReference>